<feature type="region of interest" description="Disordered" evidence="1">
    <location>
        <begin position="39"/>
        <end position="64"/>
    </location>
</feature>
<keyword evidence="3" id="KW-1185">Reference proteome</keyword>
<dbReference type="AlphaFoldDB" id="A0A7U2I3X4"/>
<sequence length="64" mass="7108">MARSIDPNFFPGMTCLNVRMLDGVDLKALKIKFADGKSYTPGSLAEGEENKEWKKMGEGKKQAE</sequence>
<dbReference type="EMBL" id="CP069030">
    <property type="protein sequence ID" value="QRC98457.1"/>
    <property type="molecule type" value="Genomic_DNA"/>
</dbReference>
<dbReference type="Proteomes" id="UP000663193">
    <property type="component" value="Chromosome 8"/>
</dbReference>
<protein>
    <submittedName>
        <fullName evidence="2">Uncharacterized protein</fullName>
    </submittedName>
</protein>
<feature type="compositionally biased region" description="Basic and acidic residues" evidence="1">
    <location>
        <begin position="48"/>
        <end position="64"/>
    </location>
</feature>
<evidence type="ECO:0000313" key="2">
    <source>
        <dbReference type="EMBL" id="QRC98457.1"/>
    </source>
</evidence>
<organism evidence="2 3">
    <name type="scientific">Phaeosphaeria nodorum (strain SN15 / ATCC MYA-4574 / FGSC 10173)</name>
    <name type="common">Glume blotch fungus</name>
    <name type="synonym">Parastagonospora nodorum</name>
    <dbReference type="NCBI Taxonomy" id="321614"/>
    <lineage>
        <taxon>Eukaryota</taxon>
        <taxon>Fungi</taxon>
        <taxon>Dikarya</taxon>
        <taxon>Ascomycota</taxon>
        <taxon>Pezizomycotina</taxon>
        <taxon>Dothideomycetes</taxon>
        <taxon>Pleosporomycetidae</taxon>
        <taxon>Pleosporales</taxon>
        <taxon>Pleosporineae</taxon>
        <taxon>Phaeosphaeriaceae</taxon>
        <taxon>Parastagonospora</taxon>
    </lineage>
</organism>
<name>A0A7U2I3X4_PHANO</name>
<dbReference type="OrthoDB" id="2993351at2759"/>
<reference evidence="3" key="1">
    <citation type="journal article" date="2021" name="BMC Genomics">
        <title>Chromosome-level genome assembly and manually-curated proteome of model necrotroph Parastagonospora nodorum Sn15 reveals a genome-wide trove of candidate effector homologs, and redundancy of virulence-related functions within an accessory chromosome.</title>
        <authorList>
            <person name="Bertazzoni S."/>
            <person name="Jones D.A.B."/>
            <person name="Phan H.T."/>
            <person name="Tan K.-C."/>
            <person name="Hane J.K."/>
        </authorList>
    </citation>
    <scope>NUCLEOTIDE SEQUENCE [LARGE SCALE GENOMIC DNA]</scope>
    <source>
        <strain evidence="3">SN15 / ATCC MYA-4574 / FGSC 10173)</strain>
    </source>
</reference>
<dbReference type="VEuPathDB" id="FungiDB:JI435_045190"/>
<evidence type="ECO:0000313" key="3">
    <source>
        <dbReference type="Proteomes" id="UP000663193"/>
    </source>
</evidence>
<accession>A0A7U2I3X4</accession>
<gene>
    <name evidence="2" type="ORF">JI435_045190</name>
</gene>
<evidence type="ECO:0000256" key="1">
    <source>
        <dbReference type="SAM" id="MobiDB-lite"/>
    </source>
</evidence>
<proteinExistence type="predicted"/>